<gene>
    <name evidence="1" type="ORF">GTP23_19030</name>
</gene>
<keyword evidence="2" id="KW-1185">Reference proteome</keyword>
<dbReference type="AlphaFoldDB" id="A0A845I0X0"/>
<dbReference type="RefSeq" id="WP_161036545.1">
    <property type="nucleotide sequence ID" value="NZ_WWCL01000004.1"/>
</dbReference>
<evidence type="ECO:0000313" key="2">
    <source>
        <dbReference type="Proteomes" id="UP000444316"/>
    </source>
</evidence>
<name>A0A845I0X0_9BURK</name>
<reference evidence="1" key="1">
    <citation type="submission" date="2019-12" db="EMBL/GenBank/DDBJ databases">
        <title>Novel species isolated from a subtropical stream in China.</title>
        <authorList>
            <person name="Lu H."/>
        </authorList>
    </citation>
    <scope>NUCLEOTIDE SEQUENCE [LARGE SCALE GENOMIC DNA]</scope>
    <source>
        <strain evidence="1">FT93W</strain>
    </source>
</reference>
<proteinExistence type="predicted"/>
<dbReference type="Proteomes" id="UP000444316">
    <property type="component" value="Unassembled WGS sequence"/>
</dbReference>
<dbReference type="EMBL" id="WWCL01000004">
    <property type="protein sequence ID" value="MYN47140.1"/>
    <property type="molecule type" value="Genomic_DNA"/>
</dbReference>
<sequence>MLAVFLMLVASASPQARVVKRPIPQDAKSVIRSVHVAAQAKDYRALKALMVPEFKWSFGGDSDADQAIEAWKHDQEALRELSRVTRLRCLFKADTKTIQCPANSGIYYRAGFTKTAEGWRMSYFVAGD</sequence>
<evidence type="ECO:0008006" key="3">
    <source>
        <dbReference type="Google" id="ProtNLM"/>
    </source>
</evidence>
<comment type="caution">
    <text evidence="1">The sequence shown here is derived from an EMBL/GenBank/DDBJ whole genome shotgun (WGS) entry which is preliminary data.</text>
</comment>
<organism evidence="1 2">
    <name type="scientific">Duganella fentianensis</name>
    <dbReference type="NCBI Taxonomy" id="2692177"/>
    <lineage>
        <taxon>Bacteria</taxon>
        <taxon>Pseudomonadati</taxon>
        <taxon>Pseudomonadota</taxon>
        <taxon>Betaproteobacteria</taxon>
        <taxon>Burkholderiales</taxon>
        <taxon>Oxalobacteraceae</taxon>
        <taxon>Telluria group</taxon>
        <taxon>Duganella</taxon>
    </lineage>
</organism>
<protein>
    <recommendedName>
        <fullName evidence="3">Nuclear transport factor 2 family protein</fullName>
    </recommendedName>
</protein>
<accession>A0A845I0X0</accession>
<evidence type="ECO:0000313" key="1">
    <source>
        <dbReference type="EMBL" id="MYN47140.1"/>
    </source>
</evidence>